<evidence type="ECO:0000313" key="3">
    <source>
        <dbReference type="Proteomes" id="UP000053660"/>
    </source>
</evidence>
<feature type="non-terminal residue" evidence="2">
    <location>
        <position position="1"/>
    </location>
</feature>
<evidence type="ECO:0000313" key="2">
    <source>
        <dbReference type="EMBL" id="KHJ97262.1"/>
    </source>
</evidence>
<keyword evidence="3" id="KW-1185">Reference proteome</keyword>
<feature type="region of interest" description="Disordered" evidence="1">
    <location>
        <begin position="1"/>
        <end position="37"/>
    </location>
</feature>
<feature type="compositionally biased region" description="Basic residues" evidence="1">
    <location>
        <begin position="15"/>
        <end position="24"/>
    </location>
</feature>
<dbReference type="Proteomes" id="UP000053660">
    <property type="component" value="Unassembled WGS sequence"/>
</dbReference>
<dbReference type="AlphaFoldDB" id="A0A0B1TN58"/>
<name>A0A0B1TN58_OESDE</name>
<gene>
    <name evidence="2" type="ORF">OESDEN_02765</name>
</gene>
<proteinExistence type="predicted"/>
<organism evidence="2 3">
    <name type="scientific">Oesophagostomum dentatum</name>
    <name type="common">Nodular worm</name>
    <dbReference type="NCBI Taxonomy" id="61180"/>
    <lineage>
        <taxon>Eukaryota</taxon>
        <taxon>Metazoa</taxon>
        <taxon>Ecdysozoa</taxon>
        <taxon>Nematoda</taxon>
        <taxon>Chromadorea</taxon>
        <taxon>Rhabditida</taxon>
        <taxon>Rhabditina</taxon>
        <taxon>Rhabditomorpha</taxon>
        <taxon>Strongyloidea</taxon>
        <taxon>Strongylidae</taxon>
        <taxon>Oesophagostomum</taxon>
    </lineage>
</organism>
<feature type="compositionally biased region" description="Acidic residues" evidence="1">
    <location>
        <begin position="1"/>
        <end position="11"/>
    </location>
</feature>
<evidence type="ECO:0000256" key="1">
    <source>
        <dbReference type="SAM" id="MobiDB-lite"/>
    </source>
</evidence>
<dbReference type="EMBL" id="KN549484">
    <property type="protein sequence ID" value="KHJ97262.1"/>
    <property type="molecule type" value="Genomic_DNA"/>
</dbReference>
<dbReference type="OrthoDB" id="5865092at2759"/>
<accession>A0A0B1TN58</accession>
<sequence length="149" mass="16864">QDSEEEEEEEEERPRRKKKYHRRKDPTLIALSDLLPKIETTSQTPIAPLQSAPGSNSFSNPINIRSLPVVQSATDLSHSNVQPQYAYQPIVQPDGKTYYQQVLILPGRVVASKDALTPQPSQPRIDSGSFMQEKPRVQFSLPFRLCTHP</sequence>
<reference evidence="2 3" key="1">
    <citation type="submission" date="2014-03" db="EMBL/GenBank/DDBJ databases">
        <title>Draft genome of the hookworm Oesophagostomum dentatum.</title>
        <authorList>
            <person name="Mitreva M."/>
        </authorList>
    </citation>
    <scope>NUCLEOTIDE SEQUENCE [LARGE SCALE GENOMIC DNA]</scope>
    <source>
        <strain evidence="2 3">OD-Hann</strain>
    </source>
</reference>
<protein>
    <submittedName>
        <fullName evidence="2">Uncharacterized protein</fullName>
    </submittedName>
</protein>